<reference evidence="2" key="1">
    <citation type="journal article" date="2020" name="Nat. Commun.">
        <title>Genome assembly of wild tea tree DASZ reveals pedigree and selection history of tea varieties.</title>
        <authorList>
            <person name="Zhang W."/>
            <person name="Zhang Y."/>
            <person name="Qiu H."/>
            <person name="Guo Y."/>
            <person name="Wan H."/>
            <person name="Zhang X."/>
            <person name="Scossa F."/>
            <person name="Alseekh S."/>
            <person name="Zhang Q."/>
            <person name="Wang P."/>
            <person name="Xu L."/>
            <person name="Schmidt M.H."/>
            <person name="Jia X."/>
            <person name="Li D."/>
            <person name="Zhu A."/>
            <person name="Guo F."/>
            <person name="Chen W."/>
            <person name="Ni D."/>
            <person name="Usadel B."/>
            <person name="Fernie A.R."/>
            <person name="Wen W."/>
        </authorList>
    </citation>
    <scope>NUCLEOTIDE SEQUENCE [LARGE SCALE GENOMIC DNA]</scope>
    <source>
        <strain evidence="2">cv. G240</strain>
    </source>
</reference>
<evidence type="ECO:0000313" key="1">
    <source>
        <dbReference type="EMBL" id="KAF5942478.1"/>
    </source>
</evidence>
<name>A0A7J7GST2_CAMSI</name>
<evidence type="ECO:0000313" key="2">
    <source>
        <dbReference type="Proteomes" id="UP000593564"/>
    </source>
</evidence>
<proteinExistence type="predicted"/>
<accession>A0A7J7GST2</accession>
<dbReference type="EMBL" id="JACBKZ010000009">
    <property type="protein sequence ID" value="KAF5942478.1"/>
    <property type="molecule type" value="Genomic_DNA"/>
</dbReference>
<sequence length="255" mass="28938">MCKGHFGSDHQSTCRVHLPPQMWLIDSNFHLSGHKDECQGHYLKAFYKIEKGYWVSVPDLIWAEMDKLHKGLVVTQTQKSESWALPFPSLITKLLLDQGFPIDTDEIVVNERVGMYVYASNSDKSTACPSSCAYSTGTAPAPFQMTSEQYEQLCQEVRGVRQDVIAYHTQSQQDFLEFRSQYQQDMLDLQSLLQAILDAQQRPPRNRTSNCRNHMTYHLSSAAASKMEFTACGSMPMTSHMTPVVLPSPAPRFAY</sequence>
<comment type="caution">
    <text evidence="1">The sequence shown here is derived from an EMBL/GenBank/DDBJ whole genome shotgun (WGS) entry which is preliminary data.</text>
</comment>
<reference evidence="1 2" key="2">
    <citation type="submission" date="2020-07" db="EMBL/GenBank/DDBJ databases">
        <title>Genome assembly of wild tea tree DASZ reveals pedigree and selection history of tea varieties.</title>
        <authorList>
            <person name="Zhang W."/>
        </authorList>
    </citation>
    <scope>NUCLEOTIDE SEQUENCE [LARGE SCALE GENOMIC DNA]</scope>
    <source>
        <strain evidence="2">cv. G240</strain>
        <tissue evidence="1">Leaf</tissue>
    </source>
</reference>
<organism evidence="1 2">
    <name type="scientific">Camellia sinensis</name>
    <name type="common">Tea plant</name>
    <name type="synonym">Thea sinensis</name>
    <dbReference type="NCBI Taxonomy" id="4442"/>
    <lineage>
        <taxon>Eukaryota</taxon>
        <taxon>Viridiplantae</taxon>
        <taxon>Streptophyta</taxon>
        <taxon>Embryophyta</taxon>
        <taxon>Tracheophyta</taxon>
        <taxon>Spermatophyta</taxon>
        <taxon>Magnoliopsida</taxon>
        <taxon>eudicotyledons</taxon>
        <taxon>Gunneridae</taxon>
        <taxon>Pentapetalae</taxon>
        <taxon>asterids</taxon>
        <taxon>Ericales</taxon>
        <taxon>Theaceae</taxon>
        <taxon>Camellia</taxon>
    </lineage>
</organism>
<gene>
    <name evidence="1" type="ORF">HYC85_020120</name>
</gene>
<keyword evidence="2" id="KW-1185">Reference proteome</keyword>
<dbReference type="AlphaFoldDB" id="A0A7J7GST2"/>
<protein>
    <submittedName>
        <fullName evidence="1">Uncharacterized protein</fullName>
    </submittedName>
</protein>
<dbReference type="Proteomes" id="UP000593564">
    <property type="component" value="Unassembled WGS sequence"/>
</dbReference>